<evidence type="ECO:0000313" key="3">
    <source>
        <dbReference type="Proteomes" id="UP000196331"/>
    </source>
</evidence>
<evidence type="ECO:0000256" key="1">
    <source>
        <dbReference type="SAM" id="MobiDB-lite"/>
    </source>
</evidence>
<organism evidence="2 3">
    <name type="scientific">Halomonas citrativorans</name>
    <dbReference type="NCBI Taxonomy" id="2742612"/>
    <lineage>
        <taxon>Bacteria</taxon>
        <taxon>Pseudomonadati</taxon>
        <taxon>Pseudomonadota</taxon>
        <taxon>Gammaproteobacteria</taxon>
        <taxon>Oceanospirillales</taxon>
        <taxon>Halomonadaceae</taxon>
        <taxon>Halomonas</taxon>
    </lineage>
</organism>
<evidence type="ECO:0000313" key="2">
    <source>
        <dbReference type="EMBL" id="SJN09485.1"/>
    </source>
</evidence>
<name>A0A1R4HPK1_9GAMM</name>
<proteinExistence type="predicted"/>
<feature type="region of interest" description="Disordered" evidence="1">
    <location>
        <begin position="1"/>
        <end position="43"/>
    </location>
</feature>
<gene>
    <name evidence="2" type="ORF">CZ787_01600</name>
</gene>
<feature type="compositionally biased region" description="Polar residues" evidence="1">
    <location>
        <begin position="20"/>
        <end position="35"/>
    </location>
</feature>
<reference evidence="2 3" key="1">
    <citation type="submission" date="2017-02" db="EMBL/GenBank/DDBJ databases">
        <authorList>
            <person name="Dridi B."/>
        </authorList>
    </citation>
    <scope>NUCLEOTIDE SEQUENCE [LARGE SCALE GENOMIC DNA]</scope>
    <source>
        <strain evidence="2 3">JB380</strain>
    </source>
</reference>
<comment type="caution">
    <text evidence="2">The sequence shown here is derived from an EMBL/GenBank/DDBJ whole genome shotgun (WGS) entry which is preliminary data.</text>
</comment>
<dbReference type="EMBL" id="FUKM01000003">
    <property type="protein sequence ID" value="SJN09485.1"/>
    <property type="molecule type" value="Genomic_DNA"/>
</dbReference>
<feature type="compositionally biased region" description="Basic and acidic residues" evidence="1">
    <location>
        <begin position="1"/>
        <end position="19"/>
    </location>
</feature>
<sequence length="43" mass="4716">MKGLRSNEQDLEVEHELKTEGSSSKNQLLNNSASEGVTDAVNR</sequence>
<dbReference type="Proteomes" id="UP000196331">
    <property type="component" value="Unassembled WGS sequence"/>
</dbReference>
<protein>
    <submittedName>
        <fullName evidence="2">Uncharacterized protein</fullName>
    </submittedName>
</protein>
<dbReference type="AlphaFoldDB" id="A0A1R4HPK1"/>
<accession>A0A1R4HPK1</accession>